<dbReference type="GO" id="GO:0004601">
    <property type="term" value="F:peroxidase activity"/>
    <property type="evidence" value="ECO:0007669"/>
    <property type="project" value="UniProtKB-KW"/>
</dbReference>
<dbReference type="InterPro" id="IPR004852">
    <property type="entry name" value="Di-haem_cyt_c_peroxidsae"/>
</dbReference>
<dbReference type="SUPFAM" id="SSF50974">
    <property type="entry name" value="Nitrous oxide reductase, N-terminal domain"/>
    <property type="match status" value="1"/>
</dbReference>
<dbReference type="OrthoDB" id="9772811at2"/>
<evidence type="ECO:0000256" key="4">
    <source>
        <dbReference type="PROSITE-ProRule" id="PRU00433"/>
    </source>
</evidence>
<feature type="domain" description="Cytochrome c" evidence="6">
    <location>
        <begin position="503"/>
        <end position="605"/>
    </location>
</feature>
<feature type="chain" id="PRO_5021801214" evidence="5">
    <location>
        <begin position="19"/>
        <end position="605"/>
    </location>
</feature>
<dbReference type="InterPro" id="IPR051200">
    <property type="entry name" value="Host-pathogen_enzymatic-act"/>
</dbReference>
<evidence type="ECO:0000313" key="7">
    <source>
        <dbReference type="EMBL" id="QDT08469.1"/>
    </source>
</evidence>
<dbReference type="PROSITE" id="PS51007">
    <property type="entry name" value="CYTC"/>
    <property type="match status" value="2"/>
</dbReference>
<dbReference type="AlphaFoldDB" id="A0A517NMX7"/>
<reference evidence="7 8" key="1">
    <citation type="submission" date="2019-02" db="EMBL/GenBank/DDBJ databases">
        <title>Deep-cultivation of Planctomycetes and their phenomic and genomic characterization uncovers novel biology.</title>
        <authorList>
            <person name="Wiegand S."/>
            <person name="Jogler M."/>
            <person name="Boedeker C."/>
            <person name="Pinto D."/>
            <person name="Vollmers J."/>
            <person name="Rivas-Marin E."/>
            <person name="Kohn T."/>
            <person name="Peeters S.H."/>
            <person name="Heuer A."/>
            <person name="Rast P."/>
            <person name="Oberbeckmann S."/>
            <person name="Bunk B."/>
            <person name="Jeske O."/>
            <person name="Meyerdierks A."/>
            <person name="Storesund J.E."/>
            <person name="Kallscheuer N."/>
            <person name="Luecker S."/>
            <person name="Lage O.M."/>
            <person name="Pohl T."/>
            <person name="Merkel B.J."/>
            <person name="Hornburger P."/>
            <person name="Mueller R.-W."/>
            <person name="Bruemmer F."/>
            <person name="Labrenz M."/>
            <person name="Spormann A.M."/>
            <person name="Op den Camp H."/>
            <person name="Overmann J."/>
            <person name="Amann R."/>
            <person name="Jetten M.S.M."/>
            <person name="Mascher T."/>
            <person name="Medema M.H."/>
            <person name="Devos D.P."/>
            <person name="Kaster A.-K."/>
            <person name="Ovreas L."/>
            <person name="Rohde M."/>
            <person name="Galperin M.Y."/>
            <person name="Jogler C."/>
        </authorList>
    </citation>
    <scope>NUCLEOTIDE SEQUENCE [LARGE SCALE GENOMIC DNA]</scope>
    <source>
        <strain evidence="7 8">K23_9</strain>
    </source>
</reference>
<dbReference type="Gene3D" id="1.10.760.10">
    <property type="entry name" value="Cytochrome c-like domain"/>
    <property type="match status" value="2"/>
</dbReference>
<evidence type="ECO:0000256" key="5">
    <source>
        <dbReference type="SAM" id="SignalP"/>
    </source>
</evidence>
<keyword evidence="7" id="KW-0575">Peroxidase</keyword>
<dbReference type="PANTHER" id="PTHR47197">
    <property type="entry name" value="PROTEIN NIRF"/>
    <property type="match status" value="1"/>
</dbReference>
<dbReference type="GO" id="GO:0009055">
    <property type="term" value="F:electron transfer activity"/>
    <property type="evidence" value="ECO:0007669"/>
    <property type="project" value="InterPro"/>
</dbReference>
<accession>A0A517NMX7</accession>
<proteinExistence type="predicted"/>
<dbReference type="RefSeq" id="WP_145416009.1">
    <property type="nucleotide sequence ID" value="NZ_CP036526.1"/>
</dbReference>
<dbReference type="InterPro" id="IPR011045">
    <property type="entry name" value="N2O_reductase_N"/>
</dbReference>
<keyword evidence="3 4" id="KW-0408">Iron</keyword>
<evidence type="ECO:0000313" key="8">
    <source>
        <dbReference type="Proteomes" id="UP000319817"/>
    </source>
</evidence>
<dbReference type="InterPro" id="IPR036909">
    <property type="entry name" value="Cyt_c-like_dom_sf"/>
</dbReference>
<dbReference type="GO" id="GO:0020037">
    <property type="term" value="F:heme binding"/>
    <property type="evidence" value="ECO:0007669"/>
    <property type="project" value="InterPro"/>
</dbReference>
<evidence type="ECO:0000256" key="1">
    <source>
        <dbReference type="ARBA" id="ARBA00022617"/>
    </source>
</evidence>
<evidence type="ECO:0000256" key="2">
    <source>
        <dbReference type="ARBA" id="ARBA00022723"/>
    </source>
</evidence>
<keyword evidence="8" id="KW-1185">Reference proteome</keyword>
<gene>
    <name evidence="7" type="ORF">K239x_04080</name>
</gene>
<dbReference type="Proteomes" id="UP000319817">
    <property type="component" value="Chromosome"/>
</dbReference>
<dbReference type="PANTHER" id="PTHR47197:SF3">
    <property type="entry name" value="DIHYDRO-HEME D1 DEHYDROGENASE"/>
    <property type="match status" value="1"/>
</dbReference>
<dbReference type="SUPFAM" id="SSF63829">
    <property type="entry name" value="Calcium-dependent phosphotriesterase"/>
    <property type="match status" value="1"/>
</dbReference>
<protein>
    <submittedName>
        <fullName evidence="7">Di-heme cytochrome c peroxidase</fullName>
    </submittedName>
</protein>
<dbReference type="Gene3D" id="2.130.10.10">
    <property type="entry name" value="YVTN repeat-like/Quinoprotein amine dehydrogenase"/>
    <property type="match status" value="2"/>
</dbReference>
<dbReference type="EMBL" id="CP036526">
    <property type="protein sequence ID" value="QDT08469.1"/>
    <property type="molecule type" value="Genomic_DNA"/>
</dbReference>
<name>A0A517NMX7_9BACT</name>
<keyword evidence="7" id="KW-0560">Oxidoreductase</keyword>
<dbReference type="Pfam" id="PF03150">
    <property type="entry name" value="CCP_MauG"/>
    <property type="match status" value="1"/>
</dbReference>
<keyword evidence="1 4" id="KW-0349">Heme</keyword>
<evidence type="ECO:0000256" key="3">
    <source>
        <dbReference type="ARBA" id="ARBA00023004"/>
    </source>
</evidence>
<dbReference type="InterPro" id="IPR009056">
    <property type="entry name" value="Cyt_c-like_dom"/>
</dbReference>
<dbReference type="GO" id="GO:0046872">
    <property type="term" value="F:metal ion binding"/>
    <property type="evidence" value="ECO:0007669"/>
    <property type="project" value="UniProtKB-KW"/>
</dbReference>
<feature type="signal peptide" evidence="5">
    <location>
        <begin position="1"/>
        <end position="18"/>
    </location>
</feature>
<dbReference type="SUPFAM" id="SSF46626">
    <property type="entry name" value="Cytochrome c"/>
    <property type="match status" value="2"/>
</dbReference>
<keyword evidence="5" id="KW-0732">Signal</keyword>
<evidence type="ECO:0000259" key="6">
    <source>
        <dbReference type="PROSITE" id="PS51007"/>
    </source>
</evidence>
<organism evidence="7 8">
    <name type="scientific">Stieleria marina</name>
    <dbReference type="NCBI Taxonomy" id="1930275"/>
    <lineage>
        <taxon>Bacteria</taxon>
        <taxon>Pseudomonadati</taxon>
        <taxon>Planctomycetota</taxon>
        <taxon>Planctomycetia</taxon>
        <taxon>Pirellulales</taxon>
        <taxon>Pirellulaceae</taxon>
        <taxon>Stieleria</taxon>
    </lineage>
</organism>
<dbReference type="InterPro" id="IPR015943">
    <property type="entry name" value="WD40/YVTN_repeat-like_dom_sf"/>
</dbReference>
<keyword evidence="2 4" id="KW-0479">Metal-binding</keyword>
<feature type="domain" description="Cytochrome c" evidence="6">
    <location>
        <begin position="385"/>
        <end position="489"/>
    </location>
</feature>
<sequence length="605" mass="66338" precursor="true">MRNLSLFAVHFLWFTSLAAGIELNADSSRDSKVHTAVTHRSPVDLAISPDQEWLVTVNETSDSASLIRVNDGQVVDELSVGSHPADVMFTPDGNKVLITSSWSGELTVAAIKDQKLTAEAVVQIGYQPCGIAITSSGDRAFVGLAAAGQVAEVDLKTASLTRRIAVGHWPRYLTLTPDDQRLAVGLGGEGKIAVLDTESGETLYDEPLASGINLGHMLTSKDGKYAYFTWMVYRNNPIDVGNLRRGWILASRIGRVRLDGPSYREAISLDVPRKAVADPHGIVISADEKRMIASAAGTHELLVYRLPDTPFVGTGGPGDLIDRGLENDRDRFDRIPVGGRPMGMQMTDNQTVYVANYLRDSVQIVDLASKEIVGEIELGESPKQSLVDQGREIFYDGTRSMDQWYSCHSCHQNGGVNSRPMDTMNDGTVRTFKTVLPLFDVAKTAPWTWHGWQDDLTEAMHKSITSTMLGEEPSAKDKHALIAYLKTLSRPPNPFRNDYELAESIDRGRALFHSSKTACADCHNGPHFTDGQVHDVGLGSADDAYEGYNTPSLIGTYQKVRWLHSGRAKTLERVVNELHSPEKVSGTDKLSEQESADLITYLKSL</sequence>